<dbReference type="GO" id="GO:0008859">
    <property type="term" value="F:exoribonuclease II activity"/>
    <property type="evidence" value="ECO:0007669"/>
    <property type="project" value="UniProtKB-UniRule"/>
</dbReference>
<evidence type="ECO:0000256" key="8">
    <source>
        <dbReference type="HAMAP-Rule" id="MF_01895"/>
    </source>
</evidence>
<dbReference type="InterPro" id="IPR003029">
    <property type="entry name" value="S1_domain"/>
</dbReference>
<proteinExistence type="inferred from homology"/>
<gene>
    <name evidence="8" type="primary">rnr</name>
    <name evidence="11" type="ORF">QI30_14255</name>
</gene>
<dbReference type="NCBIfam" id="TIGR00358">
    <property type="entry name" value="3_prime_RNase"/>
    <property type="match status" value="1"/>
</dbReference>
<dbReference type="RefSeq" id="WP_126991284.1">
    <property type="nucleotide sequence ID" value="NZ_JTFC01000033.1"/>
</dbReference>
<evidence type="ECO:0000313" key="12">
    <source>
        <dbReference type="Proteomes" id="UP000288623"/>
    </source>
</evidence>
<comment type="catalytic activity">
    <reaction evidence="1 8">
        <text>Exonucleolytic cleavage in the 3'- to 5'-direction to yield nucleoside 5'-phosphates.</text>
        <dbReference type="EC" id="3.1.13.1"/>
    </reaction>
</comment>
<comment type="similarity">
    <text evidence="8">Belongs to the RNR ribonuclease family. RNase R subfamily.</text>
</comment>
<dbReference type="Proteomes" id="UP000288623">
    <property type="component" value="Unassembled WGS sequence"/>
</dbReference>
<keyword evidence="6 8" id="KW-0269">Exonuclease</keyword>
<dbReference type="PANTHER" id="PTHR23355">
    <property type="entry name" value="RIBONUCLEASE"/>
    <property type="match status" value="1"/>
</dbReference>
<evidence type="ECO:0000256" key="1">
    <source>
        <dbReference type="ARBA" id="ARBA00001849"/>
    </source>
</evidence>
<evidence type="ECO:0000256" key="9">
    <source>
        <dbReference type="SAM" id="MobiDB-lite"/>
    </source>
</evidence>
<evidence type="ECO:0000256" key="4">
    <source>
        <dbReference type="ARBA" id="ARBA00022722"/>
    </source>
</evidence>
<dbReference type="InterPro" id="IPR040476">
    <property type="entry name" value="CSD2"/>
</dbReference>
<dbReference type="OrthoDB" id="9764149at2"/>
<dbReference type="InterPro" id="IPR022966">
    <property type="entry name" value="RNase_II/R_CS"/>
</dbReference>
<dbReference type="GO" id="GO:0003723">
    <property type="term" value="F:RNA binding"/>
    <property type="evidence" value="ECO:0007669"/>
    <property type="project" value="UniProtKB-UniRule"/>
</dbReference>
<dbReference type="Pfam" id="PF00575">
    <property type="entry name" value="S1"/>
    <property type="match status" value="1"/>
</dbReference>
<dbReference type="SUPFAM" id="SSF50249">
    <property type="entry name" value="Nucleic acid-binding proteins"/>
    <property type="match status" value="4"/>
</dbReference>
<dbReference type="EC" id="3.1.13.1" evidence="8"/>
<comment type="subcellular location">
    <subcellularLocation>
        <location evidence="2 8">Cytoplasm</location>
    </subcellularLocation>
</comment>
<dbReference type="InterPro" id="IPR013223">
    <property type="entry name" value="RNase_B_OB_dom"/>
</dbReference>
<dbReference type="AlphaFoldDB" id="A0A433RRP4"/>
<dbReference type="Pfam" id="PF17876">
    <property type="entry name" value="CSD2"/>
    <property type="match status" value="1"/>
</dbReference>
<dbReference type="Pfam" id="PF08206">
    <property type="entry name" value="OB_RNB"/>
    <property type="match status" value="1"/>
</dbReference>
<evidence type="ECO:0000256" key="7">
    <source>
        <dbReference type="ARBA" id="ARBA00022884"/>
    </source>
</evidence>
<dbReference type="InterPro" id="IPR004476">
    <property type="entry name" value="RNase_II/RNase_R"/>
</dbReference>
<dbReference type="InterPro" id="IPR011805">
    <property type="entry name" value="RNase_R"/>
</dbReference>
<dbReference type="PROSITE" id="PS01175">
    <property type="entry name" value="RIBONUCLEASE_II"/>
    <property type="match status" value="1"/>
</dbReference>
<feature type="domain" description="S1 motif" evidence="10">
    <location>
        <begin position="626"/>
        <end position="706"/>
    </location>
</feature>
<dbReference type="GO" id="GO:0005829">
    <property type="term" value="C:cytosol"/>
    <property type="evidence" value="ECO:0007669"/>
    <property type="project" value="TreeGrafter"/>
</dbReference>
<sequence length="791" mass="88994">MSNLEQRTLALLTEPEIKPLTVAEIEENLGLTEADDFRDLVKVLVKLEEAGTIVRGSNDKYGTPERMNTFQGRFIGHAKGFGFVAPEEAGLDDVFIPPTMKGGALNGDTVIVKVSSDSTGERREGQIIEVVERGTSRIVGEFQANKNFGFVLPDDKRFGTDIFIGQGHTLGAVDGHKVVVEITKWPDEKRSASGMITQILGHKNDPGVDILSIIHKHNIDVEFPEEVVEAAQQVPDEISDEDRVGRRDCREDMVVTIDGESAKDLDDAVGVVKLDNGNYKLTVHIADVSYYVTLDSILDKEAYERATSVYLTDRVIPMIPHRLSNGICSLNPQVDRLVLSCEMIISPEGKVVEHDIFQSVIRTNERMTYSDVYKILEHKDEALIERYKELVPMFETMKELSTILRNRRDARGAVDFDLKESQVVVDENGWPVDIVVRERTIAEKMIEDFMLAANETVAEHVCKMELPFIYRIHEDPSPERLQRFFEFITNFGITVKGATDSIDPSALQGILKSVEGKPEYPVISTMMLRSMQQAKYSPECLGHFGLAAPYYTHFTSPIRRYPDLIVHRLIRTYLIEGDKSPKTTSYWGAHMDEISTHTSSRERRAIDAERDTEAIKKAQYMADKVGQEFEGIVGSVTNFGMFIELDNTIEGLVHISNLTDDYYNFDESSMTMRGERTARQFRIGDRVKIKVFNVNVDEAAVDFIITDMPEPQPRRRTGGPRVIKGKDKDKEFKRGGKDGSKRTPSGPKVNGRTRKQDRKRGGEGGGKPRKGGSFYDAMAKASQKKDHGKRK</sequence>
<protein>
    <recommendedName>
        <fullName evidence="8">Ribonuclease R</fullName>
        <shortName evidence="8">RNase R</shortName>
        <ecNumber evidence="8">3.1.13.1</ecNumber>
    </recommendedName>
</protein>
<evidence type="ECO:0000256" key="2">
    <source>
        <dbReference type="ARBA" id="ARBA00004496"/>
    </source>
</evidence>
<organism evidence="11 12">
    <name type="scientific">Candidatus Kurthia intestinigallinarum</name>
    <dbReference type="NCBI Taxonomy" id="1562256"/>
    <lineage>
        <taxon>Bacteria</taxon>
        <taxon>Bacillati</taxon>
        <taxon>Bacillota</taxon>
        <taxon>Bacilli</taxon>
        <taxon>Bacillales</taxon>
        <taxon>Caryophanaceae</taxon>
        <taxon>Kurthia</taxon>
    </lineage>
</organism>
<keyword evidence="12" id="KW-1185">Reference proteome</keyword>
<dbReference type="InterPro" id="IPR050180">
    <property type="entry name" value="RNR_Ribonuclease"/>
</dbReference>
<dbReference type="GO" id="GO:0006402">
    <property type="term" value="P:mRNA catabolic process"/>
    <property type="evidence" value="ECO:0007669"/>
    <property type="project" value="TreeGrafter"/>
</dbReference>
<dbReference type="InterPro" id="IPR001900">
    <property type="entry name" value="RNase_II/R"/>
</dbReference>
<dbReference type="SMART" id="SM00955">
    <property type="entry name" value="RNB"/>
    <property type="match status" value="1"/>
</dbReference>
<dbReference type="FunFam" id="2.40.50.140:FF:000273">
    <property type="entry name" value="Ribonuclease R"/>
    <property type="match status" value="1"/>
</dbReference>
<evidence type="ECO:0000313" key="11">
    <source>
        <dbReference type="EMBL" id="RUS53856.1"/>
    </source>
</evidence>
<comment type="caution">
    <text evidence="11">The sequence shown here is derived from an EMBL/GenBank/DDBJ whole genome shotgun (WGS) entry which is preliminary data.</text>
</comment>
<dbReference type="InterPro" id="IPR012340">
    <property type="entry name" value="NA-bd_OB-fold"/>
</dbReference>
<dbReference type="PANTHER" id="PTHR23355:SF9">
    <property type="entry name" value="DIS3-LIKE EXONUCLEASE 2"/>
    <property type="match status" value="1"/>
</dbReference>
<dbReference type="PROSITE" id="PS50126">
    <property type="entry name" value="S1"/>
    <property type="match status" value="1"/>
</dbReference>
<feature type="region of interest" description="Disordered" evidence="9">
    <location>
        <begin position="709"/>
        <end position="791"/>
    </location>
</feature>
<keyword evidence="5 8" id="KW-0378">Hydrolase</keyword>
<dbReference type="NCBIfam" id="TIGR02063">
    <property type="entry name" value="RNase_R"/>
    <property type="match status" value="1"/>
</dbReference>
<accession>A0A433RRP4</accession>
<feature type="compositionally biased region" description="Basic and acidic residues" evidence="9">
    <location>
        <begin position="724"/>
        <end position="741"/>
    </location>
</feature>
<reference evidence="11 12" key="1">
    <citation type="submission" date="2014-11" db="EMBL/GenBank/DDBJ databases">
        <title>Genome sequence and analysis of novel Kurthia sp.</title>
        <authorList>
            <person name="Lawson J.N."/>
            <person name="Gonzalez J.E."/>
            <person name="Rinauldi L."/>
            <person name="Xuan Z."/>
            <person name="Firman A."/>
            <person name="Shaddox L."/>
            <person name="Trudeau A."/>
            <person name="Shah S."/>
            <person name="Reiman D."/>
        </authorList>
    </citation>
    <scope>NUCLEOTIDE SEQUENCE [LARGE SCALE GENOMIC DNA]</scope>
    <source>
        <strain evidence="11 12">3B1D</strain>
    </source>
</reference>
<dbReference type="EMBL" id="JTFC01000033">
    <property type="protein sequence ID" value="RUS53856.1"/>
    <property type="molecule type" value="Genomic_DNA"/>
</dbReference>
<dbReference type="SMART" id="SM00316">
    <property type="entry name" value="S1"/>
    <property type="match status" value="1"/>
</dbReference>
<keyword evidence="3 8" id="KW-0963">Cytoplasm</keyword>
<dbReference type="SMART" id="SM00357">
    <property type="entry name" value="CSP"/>
    <property type="match status" value="2"/>
</dbReference>
<dbReference type="InterPro" id="IPR011129">
    <property type="entry name" value="CSD"/>
</dbReference>
<dbReference type="CDD" id="cd04471">
    <property type="entry name" value="S1_RNase_R"/>
    <property type="match status" value="1"/>
</dbReference>
<dbReference type="HAMAP" id="MF_01895">
    <property type="entry name" value="RNase_R"/>
    <property type="match status" value="1"/>
</dbReference>
<dbReference type="Pfam" id="PF00773">
    <property type="entry name" value="RNB"/>
    <property type="match status" value="1"/>
</dbReference>
<evidence type="ECO:0000259" key="10">
    <source>
        <dbReference type="PROSITE" id="PS50126"/>
    </source>
</evidence>
<dbReference type="Gene3D" id="2.40.50.140">
    <property type="entry name" value="Nucleic acid-binding proteins"/>
    <property type="match status" value="3"/>
</dbReference>
<keyword evidence="7 8" id="KW-0694">RNA-binding</keyword>
<evidence type="ECO:0000256" key="6">
    <source>
        <dbReference type="ARBA" id="ARBA00022839"/>
    </source>
</evidence>
<evidence type="ECO:0000256" key="5">
    <source>
        <dbReference type="ARBA" id="ARBA00022801"/>
    </source>
</evidence>
<comment type="function">
    <text evidence="8">3'-5' exoribonuclease that releases 5'-nucleoside monophosphates and is involved in maturation of structured RNAs.</text>
</comment>
<keyword evidence="4 8" id="KW-0540">Nuclease</keyword>
<evidence type="ECO:0000256" key="3">
    <source>
        <dbReference type="ARBA" id="ARBA00022490"/>
    </source>
</evidence>
<name>A0A433RRP4_9BACL</name>